<dbReference type="Gene3D" id="3.40.50.300">
    <property type="entry name" value="P-loop containing nucleotide triphosphate hydrolases"/>
    <property type="match status" value="2"/>
</dbReference>
<dbReference type="InterPro" id="IPR003395">
    <property type="entry name" value="RecF/RecN/SMC_N"/>
</dbReference>
<dbReference type="Pfam" id="PF02463">
    <property type="entry name" value="SMC_N"/>
    <property type="match status" value="1"/>
</dbReference>
<proteinExistence type="inferred from homology"/>
<dbReference type="GO" id="GO:0006281">
    <property type="term" value="P:DNA repair"/>
    <property type="evidence" value="ECO:0007669"/>
    <property type="project" value="UniProtKB-KW"/>
</dbReference>
<dbReference type="NCBIfam" id="TIGR00634">
    <property type="entry name" value="recN"/>
    <property type="match status" value="1"/>
</dbReference>
<dbReference type="GO" id="GO:0006310">
    <property type="term" value="P:DNA recombination"/>
    <property type="evidence" value="ECO:0007669"/>
    <property type="project" value="InterPro"/>
</dbReference>
<comment type="function">
    <text evidence="1 9">May be involved in recombinational repair of damaged DNA.</text>
</comment>
<dbReference type="SUPFAM" id="SSF52540">
    <property type="entry name" value="P-loop containing nucleoside triphosphate hydrolases"/>
    <property type="match status" value="2"/>
</dbReference>
<dbReference type="EMBL" id="BA000035">
    <property type="protein sequence ID" value="BAC18358.1"/>
    <property type="molecule type" value="Genomic_DNA"/>
</dbReference>
<dbReference type="STRING" id="196164.gene:10741966"/>
<dbReference type="Proteomes" id="UP000001409">
    <property type="component" value="Chromosome"/>
</dbReference>
<keyword evidence="5 9" id="KW-0227">DNA damage</keyword>
<evidence type="ECO:0000256" key="10">
    <source>
        <dbReference type="SAM" id="Coils"/>
    </source>
</evidence>
<evidence type="ECO:0000256" key="4">
    <source>
        <dbReference type="ARBA" id="ARBA00022741"/>
    </source>
</evidence>
<sequence length="596" mass="63566">MTVMLADITIENLGVIPAASAEFSSGLTVLTGETGAGKTMVVTGLRLLSGGRADASRVRTGARQAVVEGRFVTENAPCDIVERATGIVSNAGGCADENGEFLAVRSVSANGRSKAHLGGRSVPAATLSEFSGELLTIHGQNDQLRLLSPERQLDALDRFLPTLSGLRKAYVEKYTTWKELSRDLKQRVSSRRELAQEVDRLQFAINEIDAVEPTPGEDVELLAQIRRLQDVDTLREQAATALAAIDGAGALNESMGGAAGFDEEQHSASDQLGQAESALSGSEDPKLREVSGLLSEITSLLGEVSAELGGFLADLPADPQALDEMLTRQQQLKLLTRKYAGDIDGVLDWRRKAQIRLESIDISSEAIDKLKEQVRKAEAAMMRAARKLSTARAEAAKTLSATVTEELQGLAMQKARFVVSLTTVEPGPMGIDAVEFQLAANALAQPRPLASSASGGELSRVMLALEVILAAGTTGTTLVFDEVDAGVGGRAAVEIGRRLARLANDNQVIVVTHLPQVAAYADTHLHVAKDVGEGAVTSGVENLSQDRRIEELSRMLAGLDDTETGRAHATELLERAQRECEDIRMERSGERFAVSA</sequence>
<dbReference type="CDD" id="cd03241">
    <property type="entry name" value="ABC_RecN"/>
    <property type="match status" value="1"/>
</dbReference>
<protein>
    <recommendedName>
        <fullName evidence="3 9">DNA repair protein RecN</fullName>
    </recommendedName>
    <alternativeName>
        <fullName evidence="8 9">Recombination protein N</fullName>
    </alternativeName>
</protein>
<keyword evidence="6" id="KW-0067">ATP-binding</keyword>
<dbReference type="GO" id="GO:0005524">
    <property type="term" value="F:ATP binding"/>
    <property type="evidence" value="ECO:0007669"/>
    <property type="project" value="UniProtKB-KW"/>
</dbReference>
<dbReference type="InterPro" id="IPR027417">
    <property type="entry name" value="P-loop_NTPase"/>
</dbReference>
<dbReference type="GO" id="GO:0009432">
    <property type="term" value="P:SOS response"/>
    <property type="evidence" value="ECO:0007669"/>
    <property type="project" value="TreeGrafter"/>
</dbReference>
<evidence type="ECO:0000256" key="6">
    <source>
        <dbReference type="ARBA" id="ARBA00022840"/>
    </source>
</evidence>
<keyword evidence="7 9" id="KW-0234">DNA repair</keyword>
<dbReference type="FunFam" id="3.40.50.300:FF:000319">
    <property type="entry name" value="DNA repair protein RecN"/>
    <property type="match status" value="1"/>
</dbReference>
<dbReference type="PANTHER" id="PTHR11059">
    <property type="entry name" value="DNA REPAIR PROTEIN RECN"/>
    <property type="match status" value="1"/>
</dbReference>
<evidence type="ECO:0000256" key="8">
    <source>
        <dbReference type="ARBA" id="ARBA00033408"/>
    </source>
</evidence>
<dbReference type="PIRSF" id="PIRSF003128">
    <property type="entry name" value="RecN"/>
    <property type="match status" value="1"/>
</dbReference>
<dbReference type="PANTHER" id="PTHR11059:SF0">
    <property type="entry name" value="DNA REPAIR PROTEIN RECN"/>
    <property type="match status" value="1"/>
</dbReference>
<accession>Q8FTL5</accession>
<keyword evidence="10" id="KW-0175">Coiled coil</keyword>
<evidence type="ECO:0000313" key="13">
    <source>
        <dbReference type="EMBL" id="BAC18358.1"/>
    </source>
</evidence>
<feature type="region of interest" description="Disordered" evidence="11">
    <location>
        <begin position="257"/>
        <end position="285"/>
    </location>
</feature>
<dbReference type="HOGENOM" id="CLU_018297_3_0_11"/>
<dbReference type="InterPro" id="IPR004604">
    <property type="entry name" value="DNA_recomb/repair_RecN"/>
</dbReference>
<dbReference type="AlphaFoldDB" id="Q8FTL5"/>
<keyword evidence="14" id="KW-1185">Reference proteome</keyword>
<dbReference type="FunFam" id="3.40.50.300:FF:000356">
    <property type="entry name" value="DNA repair protein RecN"/>
    <property type="match status" value="1"/>
</dbReference>
<evidence type="ECO:0000256" key="11">
    <source>
        <dbReference type="SAM" id="MobiDB-lite"/>
    </source>
</evidence>
<evidence type="ECO:0000313" key="14">
    <source>
        <dbReference type="Proteomes" id="UP000001409"/>
    </source>
</evidence>
<name>Q8FTL5_COREF</name>
<evidence type="ECO:0000259" key="12">
    <source>
        <dbReference type="Pfam" id="PF02463"/>
    </source>
</evidence>
<reference evidence="13 14" key="1">
    <citation type="journal article" date="2003" name="Genome Res.">
        <title>Comparative complete genome sequence analysis of the amino acid replacements responsible for the thermostability of Corynebacterium efficiens.</title>
        <authorList>
            <person name="Nishio Y."/>
            <person name="Nakamura Y."/>
            <person name="Kawarabayasi Y."/>
            <person name="Usuda Y."/>
            <person name="Kimura E."/>
            <person name="Sugimoto S."/>
            <person name="Matsui K."/>
            <person name="Yamagishi A."/>
            <person name="Kikuchi H."/>
            <person name="Ikeo K."/>
            <person name="Gojobori T."/>
        </authorList>
    </citation>
    <scope>NUCLEOTIDE SEQUENCE [LARGE SCALE GENOMIC DNA]</scope>
    <source>
        <strain evidence="14">DSM 44549 / YS-314 / AJ 12310 / JCM 11189 / NBRC 100395</strain>
    </source>
</reference>
<evidence type="ECO:0000256" key="9">
    <source>
        <dbReference type="PIRNR" id="PIRNR003128"/>
    </source>
</evidence>
<feature type="coiled-coil region" evidence="10">
    <location>
        <begin position="559"/>
        <end position="586"/>
    </location>
</feature>
<organism evidence="13 14">
    <name type="scientific">Corynebacterium efficiens (strain DSM 44549 / YS-314 / AJ 12310 / JCM 11189 / NBRC 100395)</name>
    <dbReference type="NCBI Taxonomy" id="196164"/>
    <lineage>
        <taxon>Bacteria</taxon>
        <taxon>Bacillati</taxon>
        <taxon>Actinomycetota</taxon>
        <taxon>Actinomycetes</taxon>
        <taxon>Mycobacteriales</taxon>
        <taxon>Corynebacteriaceae</taxon>
        <taxon>Corynebacterium</taxon>
    </lineage>
</organism>
<evidence type="ECO:0000256" key="3">
    <source>
        <dbReference type="ARBA" id="ARBA00021315"/>
    </source>
</evidence>
<evidence type="ECO:0000256" key="7">
    <source>
        <dbReference type="ARBA" id="ARBA00023204"/>
    </source>
</evidence>
<dbReference type="eggNOG" id="COG0497">
    <property type="taxonomic scope" value="Bacteria"/>
</dbReference>
<feature type="coiled-coil region" evidence="10">
    <location>
        <begin position="360"/>
        <end position="394"/>
    </location>
</feature>
<evidence type="ECO:0000256" key="2">
    <source>
        <dbReference type="ARBA" id="ARBA00009441"/>
    </source>
</evidence>
<evidence type="ECO:0000256" key="5">
    <source>
        <dbReference type="ARBA" id="ARBA00022763"/>
    </source>
</evidence>
<feature type="domain" description="RecF/RecN/SMC N-terminal" evidence="12">
    <location>
        <begin position="7"/>
        <end position="529"/>
    </location>
</feature>
<dbReference type="GO" id="GO:0043590">
    <property type="term" value="C:bacterial nucleoid"/>
    <property type="evidence" value="ECO:0007669"/>
    <property type="project" value="TreeGrafter"/>
</dbReference>
<keyword evidence="4" id="KW-0547">Nucleotide-binding</keyword>
<evidence type="ECO:0000256" key="1">
    <source>
        <dbReference type="ARBA" id="ARBA00003618"/>
    </source>
</evidence>
<feature type="compositionally biased region" description="Polar residues" evidence="11">
    <location>
        <begin position="268"/>
        <end position="280"/>
    </location>
</feature>
<dbReference type="KEGG" id="cef:CE1548"/>
<comment type="similarity">
    <text evidence="2 9">Belongs to the RecN family.</text>
</comment>